<feature type="coiled-coil region" evidence="1">
    <location>
        <begin position="212"/>
        <end position="246"/>
    </location>
</feature>
<feature type="compositionally biased region" description="Gly residues" evidence="2">
    <location>
        <begin position="65"/>
        <end position="75"/>
    </location>
</feature>
<feature type="region of interest" description="Disordered" evidence="2">
    <location>
        <begin position="728"/>
        <end position="929"/>
    </location>
</feature>
<feature type="compositionally biased region" description="Basic and acidic residues" evidence="2">
    <location>
        <begin position="750"/>
        <end position="844"/>
    </location>
</feature>
<proteinExistence type="predicted"/>
<feature type="coiled-coil region" evidence="1">
    <location>
        <begin position="686"/>
        <end position="713"/>
    </location>
</feature>
<feature type="compositionally biased region" description="Polar residues" evidence="2">
    <location>
        <begin position="135"/>
        <end position="148"/>
    </location>
</feature>
<reference evidence="3 4" key="1">
    <citation type="submission" date="2024-02" db="EMBL/GenBank/DDBJ databases">
        <title>A chromosome-level genome assembly of Drosophila madeirensis, a fruit fly species endemic to Madeira island.</title>
        <authorList>
            <person name="Tomihara K."/>
            <person name="Llopart A."/>
            <person name="Yamamoto D."/>
        </authorList>
    </citation>
    <scope>NUCLEOTIDE SEQUENCE [LARGE SCALE GENOMIC DNA]</scope>
    <source>
        <strain evidence="3 4">RF1</strain>
    </source>
</reference>
<feature type="compositionally biased region" description="Low complexity" evidence="2">
    <location>
        <begin position="122"/>
        <end position="133"/>
    </location>
</feature>
<keyword evidence="1" id="KW-0175">Coiled coil</keyword>
<evidence type="ECO:0008006" key="5">
    <source>
        <dbReference type="Google" id="ProtNLM"/>
    </source>
</evidence>
<dbReference type="Proteomes" id="UP001500889">
    <property type="component" value="Chromosome O"/>
</dbReference>
<sequence>MAFSTQKEFFHVPFKNAPGPGRDCPEACVKLKSYPSTIDDRSWSASENKKSRFVADLVACHAAAGGAGGAAGAGRGNDSVGQGPSDGRGRGRGNNAGPQGGNAGGLSGNTSNAGPQGGNAGGPSSNSSNAGPQYGLNTGGPSSNASRRGSNEGAPATSNDIQLRAAPASSGSGPLGGPSARTGQTGLADEYGSNLVLGDSLINAADDTIGRMESLMIKNNILKEKLADSKDQLKTAQQESAEIKRIMAQRYDPDRSRALKKKVKELSDARKIDFKDERELNEMMMAIDDMNKAHDILEAENANLKRLIEKQSKRCNLESIKIEPEKSSDIPYLQKKIETLGKELVLLRQAEDECMKAAGKQSGGKYSFSPEKDVGNIQKILAERDALRRKCQALTMLNERVGNLKNQAQTAEYVNGDLEANLDHRDQYISDMHQEIEEMQNFYEGEVDKVKGNEELLLCRCNEMKKQLEVVQTTAQKAECQTMEIDVLRNELRKRDAALSAYGIQYEQLMNVVAELNQMYGNQRADCGPFTDKTSQCALGLGDVDANLAVYTGATLDHIRSELSKQGECFQQMNQNNYPGGSHINNLEDCNRELNRLRNLLREKDGELGDLYDENDCLCVAAGESKKKLEELDQQVRKLDDDTRVMEQGFSESISLIKDIGDVAVENEKLKNKVSELRDSEAQTLFDDLSKQLEDCKKKTQLLEEKNKALGNALRKLGVDPDAIEREAERGEGAQGEILRMVNDATLDGKPGEKSGEDSEKGKGQDQARPGEDTEKGKGPDQARPGEDTEKGKGQDLARPGEKSDGKKLEKVGETAGADEKGKGSPEKEDEKGGTGGTDKGKAGEDDEKTPEEPAKQVKQATDGKGKGKLEDKTDSKGPAKSGNVSGAEEDAKAATAGASKAGKRGGSKARVAKDQKKPGAHGSELEGAEEQFDDFVRNTVRSLAAGEIDGCGLEKELRKILDLFVEECGFCFCKCNIPNSRFYAICHKLYHRGLTTLSFNELAYIQKRIYAAAEYILPGCLFNHMLQEGATYECPEQKPTIHSRQEPKCYCDPKEGHLLKKVIRLETDIENAKVCLKNLKNMPKDFDLPMGRISDGGDYSPREQQAARFKKSQKQKCFI</sequence>
<name>A0AAU9F9V6_DROMD</name>
<keyword evidence="4" id="KW-1185">Reference proteome</keyword>
<dbReference type="EMBL" id="AP029263">
    <property type="protein sequence ID" value="BFF92427.1"/>
    <property type="molecule type" value="Genomic_DNA"/>
</dbReference>
<accession>A0AAU9F9V6</accession>
<organism evidence="3 4">
    <name type="scientific">Drosophila madeirensis</name>
    <name type="common">Fruit fly</name>
    <dbReference type="NCBI Taxonomy" id="30013"/>
    <lineage>
        <taxon>Eukaryota</taxon>
        <taxon>Metazoa</taxon>
        <taxon>Ecdysozoa</taxon>
        <taxon>Arthropoda</taxon>
        <taxon>Hexapoda</taxon>
        <taxon>Insecta</taxon>
        <taxon>Pterygota</taxon>
        <taxon>Neoptera</taxon>
        <taxon>Endopterygota</taxon>
        <taxon>Diptera</taxon>
        <taxon>Brachycera</taxon>
        <taxon>Muscomorpha</taxon>
        <taxon>Ephydroidea</taxon>
        <taxon>Drosophilidae</taxon>
        <taxon>Drosophila</taxon>
        <taxon>Sophophora</taxon>
    </lineage>
</organism>
<feature type="compositionally biased region" description="Low complexity" evidence="2">
    <location>
        <begin position="165"/>
        <end position="180"/>
    </location>
</feature>
<protein>
    <recommendedName>
        <fullName evidence="5">Coiled-coil Y protein</fullName>
    </recommendedName>
</protein>
<evidence type="ECO:0000313" key="4">
    <source>
        <dbReference type="Proteomes" id="UP001500889"/>
    </source>
</evidence>
<evidence type="ECO:0000256" key="2">
    <source>
        <dbReference type="SAM" id="MobiDB-lite"/>
    </source>
</evidence>
<feature type="region of interest" description="Disordered" evidence="2">
    <location>
        <begin position="65"/>
        <end position="187"/>
    </location>
</feature>
<gene>
    <name evidence="3" type="ORF">DMAD_10490</name>
</gene>
<feature type="compositionally biased region" description="Gly residues" evidence="2">
    <location>
        <begin position="92"/>
        <end position="107"/>
    </location>
</feature>
<feature type="compositionally biased region" description="Basic and acidic residues" evidence="2">
    <location>
        <begin position="851"/>
        <end position="878"/>
    </location>
</feature>
<feature type="coiled-coil region" evidence="1">
    <location>
        <begin position="584"/>
        <end position="642"/>
    </location>
</feature>
<feature type="region of interest" description="Disordered" evidence="2">
    <location>
        <begin position="1"/>
        <end position="22"/>
    </location>
</feature>
<evidence type="ECO:0000256" key="1">
    <source>
        <dbReference type="SAM" id="Coils"/>
    </source>
</evidence>
<evidence type="ECO:0000313" key="3">
    <source>
        <dbReference type="EMBL" id="BFF92427.1"/>
    </source>
</evidence>
<feature type="coiled-coil region" evidence="1">
    <location>
        <begin position="280"/>
        <end position="314"/>
    </location>
</feature>
<dbReference type="AlphaFoldDB" id="A0AAU9F9V6"/>